<name>A0AAI8YR18_9PEZI</name>
<dbReference type="AlphaFoldDB" id="A0AAI8YR18"/>
<gene>
    <name evidence="1" type="ORF">KHLLAP_LOCUS14751</name>
</gene>
<comment type="caution">
    <text evidence="1">The sequence shown here is derived from an EMBL/GenBank/DDBJ whole genome shotgun (WGS) entry which is preliminary data.</text>
</comment>
<protein>
    <submittedName>
        <fullName evidence="1">Uu.00g024020.m01.CDS01</fullName>
    </submittedName>
</protein>
<organism evidence="1 2">
    <name type="scientific">Anthostomella pinea</name>
    <dbReference type="NCBI Taxonomy" id="933095"/>
    <lineage>
        <taxon>Eukaryota</taxon>
        <taxon>Fungi</taxon>
        <taxon>Dikarya</taxon>
        <taxon>Ascomycota</taxon>
        <taxon>Pezizomycotina</taxon>
        <taxon>Sordariomycetes</taxon>
        <taxon>Xylariomycetidae</taxon>
        <taxon>Xylariales</taxon>
        <taxon>Xylariaceae</taxon>
        <taxon>Anthostomella</taxon>
    </lineage>
</organism>
<evidence type="ECO:0000313" key="2">
    <source>
        <dbReference type="Proteomes" id="UP001295740"/>
    </source>
</evidence>
<dbReference type="EMBL" id="CAUWAG010000020">
    <property type="protein sequence ID" value="CAJ2514283.1"/>
    <property type="molecule type" value="Genomic_DNA"/>
</dbReference>
<sequence>MIDKCVALDEVINLMNPNQSRYFGWNFLAMKKYKTVEFRRGSGSRSEDDVFMWAEFALSFLQASVRLQSASSLKDYPASVGGLSMFISFVQLPDKPGMNDSVHLGRLFAGKRPDEKVSPVPVGKLSPEKQKKLEKKLKADALSNPMLTKVYYAQSAGII</sequence>
<accession>A0AAI8YR18</accession>
<reference evidence="1" key="1">
    <citation type="submission" date="2023-10" db="EMBL/GenBank/DDBJ databases">
        <authorList>
            <person name="Hackl T."/>
        </authorList>
    </citation>
    <scope>NUCLEOTIDE SEQUENCE</scope>
</reference>
<dbReference type="Proteomes" id="UP001295740">
    <property type="component" value="Unassembled WGS sequence"/>
</dbReference>
<keyword evidence="2" id="KW-1185">Reference proteome</keyword>
<proteinExistence type="predicted"/>
<evidence type="ECO:0000313" key="1">
    <source>
        <dbReference type="EMBL" id="CAJ2514283.1"/>
    </source>
</evidence>